<keyword evidence="6" id="KW-0408">Iron</keyword>
<reference evidence="10" key="1">
    <citation type="journal article" date="2014" name="Front. Microbiol.">
        <title>High frequency of phylogenetically diverse reductive dehalogenase-homologous genes in deep subseafloor sedimentary metagenomes.</title>
        <authorList>
            <person name="Kawai M."/>
            <person name="Futagami T."/>
            <person name="Toyoda A."/>
            <person name="Takaki Y."/>
            <person name="Nishi S."/>
            <person name="Hori S."/>
            <person name="Arai W."/>
            <person name="Tsubouchi T."/>
            <person name="Morono Y."/>
            <person name="Uchiyama I."/>
            <person name="Ito T."/>
            <person name="Fujiyama A."/>
            <person name="Inagaki F."/>
            <person name="Takami H."/>
        </authorList>
    </citation>
    <scope>NUCLEOTIDE SEQUENCE</scope>
    <source>
        <strain evidence="10">Expedition CK06-06</strain>
    </source>
</reference>
<name>X1ACI0_9ZZZZ</name>
<dbReference type="GO" id="GO:0046872">
    <property type="term" value="F:metal ion binding"/>
    <property type="evidence" value="ECO:0007669"/>
    <property type="project" value="UniProtKB-KW"/>
</dbReference>
<dbReference type="InterPro" id="IPR051919">
    <property type="entry name" value="W-dependent_AOR"/>
</dbReference>
<dbReference type="PANTHER" id="PTHR30038:SF0">
    <property type="entry name" value="TUNGSTEN-CONTAINING ALDEHYDE FERREDOXIN OXIDOREDUCTASE"/>
    <property type="match status" value="1"/>
</dbReference>
<dbReference type="SUPFAM" id="SSF48310">
    <property type="entry name" value="Aldehyde ferredoxin oxidoreductase, C-terminal domains"/>
    <property type="match status" value="1"/>
</dbReference>
<dbReference type="Gene3D" id="1.10.599.10">
    <property type="entry name" value="Aldehyde Ferredoxin Oxidoreductase Protein, subunit A, domain 3"/>
    <property type="match status" value="1"/>
</dbReference>
<keyword evidence="7" id="KW-0411">Iron-sulfur</keyword>
<evidence type="ECO:0000259" key="9">
    <source>
        <dbReference type="SMART" id="SM00790"/>
    </source>
</evidence>
<dbReference type="InterPro" id="IPR013985">
    <property type="entry name" value="Ald_Fedxn_OxRdtase_dom3"/>
</dbReference>
<gene>
    <name evidence="10" type="ORF">S01H4_01661</name>
</gene>
<evidence type="ECO:0000256" key="1">
    <source>
        <dbReference type="ARBA" id="ARBA00001966"/>
    </source>
</evidence>
<accession>X1ACI0</accession>
<dbReference type="Gene3D" id="1.10.569.10">
    <property type="entry name" value="Aldehyde Ferredoxin Oxidoreductase Protein, subunit A, domain 2"/>
    <property type="match status" value="1"/>
</dbReference>
<dbReference type="Gene3D" id="3.60.9.10">
    <property type="entry name" value="Aldehyde ferredoxin oxidoreductase, N-terminal domain"/>
    <property type="match status" value="1"/>
</dbReference>
<sequence length="568" mass="63104">MYKYGGYAGKYIRVDLSSGNIRVDETPLELVHKYLGGSGIGARILWDEVKPETDPLSPQNKIIIATGPVIGTLFPPSGRYAVISLSPLTNHWGEAHAGGAFGPELKYAGYDYIIIEGKAEKPVYLNIEDNLIELRDASHLWGKNTIETTDLICEELGDIDVKVACIGPAGENLVKYACIINDYYRAAGRTGMGTVFGSKKLKAIAVRGSGGLKPALPEEFMKFSQECFERHSSGEWADYIKKTSRTYGTTGLMDAMNAIGRLPTKNHYDGCYPEIDKVGSEAIRKHFRVDHKSCFGCAIQCKYISRIKEGKYANTQSEGPEYETVMAYTSNLLIPDPKIAIRANYLCNTYGMDTISSGASIAFAMECYEKGIINKSDTDGLELKWGDGEVTLKLVEMIANREGFGDLLAEGVYEAAKRIGKGSDSYAIEVNRLEASGQDGRSHKSAGLTYAINVRGADHLRSLCIIDELGFTNKAIERFPQYDTDIVCDLLNERYKGYMVADQEAIFAVCDSLITCKYGVMWPPIYYWEDYAHLIHILTGIDDYADVEETKRLGERISHLKRMFNIRL</sequence>
<dbReference type="SMART" id="SM00790">
    <property type="entry name" value="AFOR_N"/>
    <property type="match status" value="1"/>
</dbReference>
<dbReference type="InterPro" id="IPR036021">
    <property type="entry name" value="Tungsten_al_ferr_oxy-like_C"/>
</dbReference>
<organism evidence="10">
    <name type="scientific">marine sediment metagenome</name>
    <dbReference type="NCBI Taxonomy" id="412755"/>
    <lineage>
        <taxon>unclassified sequences</taxon>
        <taxon>metagenomes</taxon>
        <taxon>ecological metagenomes</taxon>
    </lineage>
</organism>
<evidence type="ECO:0000256" key="8">
    <source>
        <dbReference type="ARBA" id="ARBA00049934"/>
    </source>
</evidence>
<evidence type="ECO:0000256" key="3">
    <source>
        <dbReference type="ARBA" id="ARBA00022485"/>
    </source>
</evidence>
<evidence type="ECO:0000256" key="5">
    <source>
        <dbReference type="ARBA" id="ARBA00023002"/>
    </source>
</evidence>
<comment type="cofactor">
    <cofactor evidence="8">
        <name>tungstopterin</name>
        <dbReference type="ChEBI" id="CHEBI:30402"/>
    </cofactor>
</comment>
<dbReference type="GO" id="GO:0051539">
    <property type="term" value="F:4 iron, 4 sulfur cluster binding"/>
    <property type="evidence" value="ECO:0007669"/>
    <property type="project" value="UniProtKB-KW"/>
</dbReference>
<dbReference type="GO" id="GO:0009055">
    <property type="term" value="F:electron transfer activity"/>
    <property type="evidence" value="ECO:0007669"/>
    <property type="project" value="InterPro"/>
</dbReference>
<comment type="caution">
    <text evidence="10">The sequence shown here is derived from an EMBL/GenBank/DDBJ whole genome shotgun (WGS) entry which is preliminary data.</text>
</comment>
<proteinExistence type="inferred from homology"/>
<evidence type="ECO:0000256" key="7">
    <source>
        <dbReference type="ARBA" id="ARBA00023014"/>
    </source>
</evidence>
<evidence type="ECO:0000313" key="10">
    <source>
        <dbReference type="EMBL" id="GAG70383.1"/>
    </source>
</evidence>
<feature type="domain" description="Aldehyde ferredoxin oxidoreductase N-terminal" evidence="9">
    <location>
        <begin position="7"/>
        <end position="210"/>
    </location>
</feature>
<comment type="similarity">
    <text evidence="2">Belongs to the AOR/FOR family.</text>
</comment>
<dbReference type="InterPro" id="IPR001203">
    <property type="entry name" value="OxRdtase_Ald_Fedxn_C"/>
</dbReference>
<dbReference type="EMBL" id="BART01000314">
    <property type="protein sequence ID" value="GAG70383.1"/>
    <property type="molecule type" value="Genomic_DNA"/>
</dbReference>
<keyword evidence="3" id="KW-0004">4Fe-4S</keyword>
<protein>
    <recommendedName>
        <fullName evidence="9">Aldehyde ferredoxin oxidoreductase N-terminal domain-containing protein</fullName>
    </recommendedName>
</protein>
<dbReference type="Pfam" id="PF02730">
    <property type="entry name" value="AFOR_N"/>
    <property type="match status" value="1"/>
</dbReference>
<evidence type="ECO:0000256" key="4">
    <source>
        <dbReference type="ARBA" id="ARBA00022723"/>
    </source>
</evidence>
<feature type="non-terminal residue" evidence="10">
    <location>
        <position position="568"/>
    </location>
</feature>
<dbReference type="InterPro" id="IPR036503">
    <property type="entry name" value="Ald_Fedxn_OxRdtase_N_sf"/>
</dbReference>
<comment type="cofactor">
    <cofactor evidence="1">
        <name>[4Fe-4S] cluster</name>
        <dbReference type="ChEBI" id="CHEBI:49883"/>
    </cofactor>
</comment>
<dbReference type="Pfam" id="PF01314">
    <property type="entry name" value="AFOR_C"/>
    <property type="match status" value="1"/>
</dbReference>
<dbReference type="AlphaFoldDB" id="X1ACI0"/>
<keyword evidence="4" id="KW-0479">Metal-binding</keyword>
<dbReference type="InterPro" id="IPR013984">
    <property type="entry name" value="Ald_Fedxn_OxRdtase_dom2"/>
</dbReference>
<dbReference type="SUPFAM" id="SSF56228">
    <property type="entry name" value="Aldehyde ferredoxin oxidoreductase, N-terminal domain"/>
    <property type="match status" value="1"/>
</dbReference>
<dbReference type="PANTHER" id="PTHR30038">
    <property type="entry name" value="ALDEHYDE FERREDOXIN OXIDOREDUCTASE"/>
    <property type="match status" value="1"/>
</dbReference>
<keyword evidence="5" id="KW-0560">Oxidoreductase</keyword>
<dbReference type="GO" id="GO:0016625">
    <property type="term" value="F:oxidoreductase activity, acting on the aldehyde or oxo group of donors, iron-sulfur protein as acceptor"/>
    <property type="evidence" value="ECO:0007669"/>
    <property type="project" value="InterPro"/>
</dbReference>
<evidence type="ECO:0000256" key="6">
    <source>
        <dbReference type="ARBA" id="ARBA00023004"/>
    </source>
</evidence>
<dbReference type="InterPro" id="IPR013983">
    <property type="entry name" value="Ald_Fedxn_OxRdtase_N"/>
</dbReference>
<evidence type="ECO:0000256" key="2">
    <source>
        <dbReference type="ARBA" id="ARBA00011032"/>
    </source>
</evidence>